<dbReference type="GO" id="GO:0042593">
    <property type="term" value="P:glucose homeostasis"/>
    <property type="evidence" value="ECO:0007669"/>
    <property type="project" value="TreeGrafter"/>
</dbReference>
<dbReference type="InParanoid" id="A0A6P8HQI5"/>
<proteinExistence type="predicted"/>
<dbReference type="OrthoDB" id="5986060at2759"/>
<accession>A0A6P8HQI5</accession>
<dbReference type="Proteomes" id="UP000515163">
    <property type="component" value="Unplaced"/>
</dbReference>
<dbReference type="GeneID" id="116294001"/>
<gene>
    <name evidence="3" type="primary">LOC116294001</name>
</gene>
<reference evidence="3" key="1">
    <citation type="submission" date="2025-08" db="UniProtKB">
        <authorList>
            <consortium name="RefSeq"/>
        </authorList>
    </citation>
    <scope>IDENTIFICATION</scope>
    <source>
        <tissue evidence="3">Tentacle</tissue>
    </source>
</reference>
<dbReference type="Gene3D" id="2.60.120.920">
    <property type="match status" value="1"/>
</dbReference>
<dbReference type="FunCoup" id="A0A6P8HQI5">
    <property type="interactions" value="325"/>
</dbReference>
<keyword evidence="2" id="KW-1185">Reference proteome</keyword>
<organism evidence="2 3">
    <name type="scientific">Actinia tenebrosa</name>
    <name type="common">Australian red waratah sea anemone</name>
    <dbReference type="NCBI Taxonomy" id="6105"/>
    <lineage>
        <taxon>Eukaryota</taxon>
        <taxon>Metazoa</taxon>
        <taxon>Cnidaria</taxon>
        <taxon>Anthozoa</taxon>
        <taxon>Hexacorallia</taxon>
        <taxon>Actiniaria</taxon>
        <taxon>Actiniidae</taxon>
        <taxon>Actinia</taxon>
    </lineage>
</organism>
<dbReference type="InterPro" id="IPR043136">
    <property type="entry name" value="B30.2/SPRY_sf"/>
</dbReference>
<dbReference type="PROSITE" id="PS50188">
    <property type="entry name" value="B302_SPRY"/>
    <property type="match status" value="1"/>
</dbReference>
<evidence type="ECO:0000259" key="1">
    <source>
        <dbReference type="PROSITE" id="PS50188"/>
    </source>
</evidence>
<evidence type="ECO:0000313" key="2">
    <source>
        <dbReference type="Proteomes" id="UP000515163"/>
    </source>
</evidence>
<dbReference type="PANTHER" id="PTHR46435:SF1">
    <property type="entry name" value="E3 UBIQUITIN-PROTEIN LIGASE HECTD4-RELATED"/>
    <property type="match status" value="1"/>
</dbReference>
<dbReference type="RefSeq" id="XP_031557373.1">
    <property type="nucleotide sequence ID" value="XM_031701513.1"/>
</dbReference>
<name>A0A6P8HQI5_ACTTE</name>
<dbReference type="KEGG" id="aten:116294001"/>
<dbReference type="InterPro" id="IPR043366">
    <property type="entry name" value="HECTD4"/>
</dbReference>
<dbReference type="PANTHER" id="PTHR46435">
    <property type="entry name" value="E3 UBIQUITIN-PROTEIN LIGASE HECTD4-RELATED"/>
    <property type="match status" value="1"/>
</dbReference>
<dbReference type="SUPFAM" id="SSF49899">
    <property type="entry name" value="Concanavalin A-like lectins/glucanases"/>
    <property type="match status" value="1"/>
</dbReference>
<dbReference type="InterPro" id="IPR013320">
    <property type="entry name" value="ConA-like_dom_sf"/>
</dbReference>
<protein>
    <submittedName>
        <fullName evidence="3">Probable E3 ubiquitin-protein ligase HECTD4</fullName>
    </submittedName>
</protein>
<dbReference type="InterPro" id="IPR001870">
    <property type="entry name" value="B30.2/SPRY"/>
</dbReference>
<evidence type="ECO:0000313" key="3">
    <source>
        <dbReference type="RefSeq" id="XP_031557373.1"/>
    </source>
</evidence>
<feature type="domain" description="B30.2/SPRY" evidence="1">
    <location>
        <begin position="2260"/>
        <end position="2472"/>
    </location>
</feature>
<sequence>MTTESSLDNETWSTVTEQTILLQDGLKFVADLVSAPEFDSNSLSTFVDCEFRFESSWIAKLAQRLQAVLCMQSSPYQLYFDFRQRTILSLWLSQRKRLKTCKKGDVNGDISKTAVEKRKPVSFSSHVSLLLLLPLLESQSKIDPSLPISCTELLLHCLREYSPYSLSSEPRSCLDGLERLLCSWLDIEASKQTQSAEVYVSTSRREDIVAALIALACGRLSLKSLIQVLLILQKHRTSLHNISTHEVLQRTLTYTRTGKHTPPTLLKTSNFVSRWHCKPFPDSSSNVQNDEKCTSIACDGKFLYVTCSGGKGLAKIGTGRMGSFRGLLYNINLSIAAGWVVWNHGFLIFRPAVFDTNRKVFCFMLDPSTLKIKCNVEFKDSLAITNQDQVCQVSTVQLTSDGVHLYWIFTLSSMPTDQPQEPQQDQSAYDLCIWGFRLEEIEDEKTMSQKIVAVPLTPHHMTIDLGRVDENDAAGLKQAAQTPMNVQFKMSNLGLARNNLSKIPMFVASDMLVLVLPHYSLTNNKGHLVLRAKRNPINCCFSLVDDHCIIRESLIDTDNSVDSWQDFGITRLGVCIDPMDGAIWTYGDGHVCEWTNTGYPSMNQVKDQLAITNDPFGPLEGDQMDVNNVISSIAIKITILSRSLEAQLSALRPVNPDTFTEALLDSNYLTLIYEALHLGIVSKNHTIILTVLHALQPLLQLAVTRRIKLENQLVKDLRSLVWMLVCTSTESYSRQIHRQACRVFVRGLSVFYRGSKEQSALLMVLLSDTDSKSNGIFLMREMLLRDMAAKLVNTEKYVDFPNRLAYDVECKLIKACVMVSTTDILQCVNLAEDDLAKFLAAQPDVSASLQYITTLVTKTWKELMLSEDCTMESSLVEMSEFVTKNVESIMLASKILEASQELLEVVLEALQKLQNNSQEVVWSRLDGLEKVIKATPVGQLLLFMVTIMANQKFCSLPLAKSLLSRVTSTTITATKAANLFHHMRAAANSKSDDSVLMPTLQSSLPQLTPWTHSCIVESIHPIRDDYRYSKTVTFKGAKCLYLKFDPRCATQYEYDKVMVYAGPNTTAAKVGEFGGNVYGYGSKGVIRLGWPKDFITVDGDSVTFVFQVKSTRERTTPDKAVWGFACSVSLKKGHNKDEDVALPVLTDVALGLSHLNYKLLSVLYDGPATISEEEACSHLLNSQLLQRCIWEESEGMSLQESQANGIKITITQDQDQPPTTTPKVLPRQPLSTELTKRIRNASGILAPTLRPSIRHALEPEAIEEVVLSAVIRHLNLYDKVHGLELLQVANADSTEYVKLCEVMREVFRRIDGILRQLQAMAEVELRWSQEIEDLRQGLLQPSAAFFNEYHLQEVKSKDLELLCSLKGIVFDPMEQERVVGKLIQLLENEAKSRTNDDSEDLLERMPKTRALRHSIIECGELLCSVTIQSPLKKRGPPGRSVSHGTFVPRAQDYEHQLSDTSSVNRSFSAPTQLHRSMSVREGAQDLRRLQRWRTAIQKKKQTHDVGSKPDTNEDNMELVSIMDDIFAFIGSDPDKEVSYSSFLSAARLRNERGLSRVQALLHMHELIGVCANIPGHVPQLIITIASILSQGPRIEELKCGGMATAVREEFTNVVQALLQQASTDPIVYSNSILVLSVCPFSWQEERCVIRSGLISLLDRLCILGRDQSQSSRNTASMAWASFQVLLDRFVQWENDDGYQADEIEWSGLAYQVSSLITNYLNFVLEESRKEITRARDSLQYILKLLQSIAGSKMGEAILQQSCTVSTLLAVLLDPRAPPKLVLTVLKLCRAALPLMTTNSCEQLTLPVTAERYLNRDDNAADLKPVLKVAKLLLAKLGDFILPCVQNGKRLQYGKNGNCNGGVEGTANDTEKTEQYIVYVHKRSDQPSHEVVQTIVSHIGHRFVFRVGLGTEVDRAVRLDHELTENNKAVIMTDVFSACVTKASSLAAMGLVTSVLPAYHRQQESFDKGLVSSENVCSVRNQILASESCRPFVSGQVAHTMASEVISLLQSLLTSPSSDAAKLWSSAVKQVLSDALNSVSSLMERLGKEIDRSIMHQGQETEEDEETLTVAGEELMMVSGQVMAALCSMGGFNHTVYAGCNAKIIGEDMVAMTCEVMSTSDGMATILLDDSTQAERLLDIPLVRLELPHKEPVSLNKVELVEQAIESLYLILKTRDVTLPKIPESEDSNALLLETSAARVLCELKTRASMVLTCQMKDPVFCDAFTSHHSQPLQTMKALADLTDPGKRLAVLDSQCQELRKLFKDLVKPVDRRHNGKTKPVALDIRKEYPPIKGVVFTEGYRVAHMMVEGENIQNLPRGAYLYATQSIPLKAPSYYWEVEILSLARTDTSNYVGSGSSLSIGIAPTISHPADKWATPVGACVLHDNGIAVHYKRGGFTNWETTNTGLTIQNTHVIGCSYTRSEDDVDHGSVYFTHDGQRLPGVLHGVRAGLWPVVHLQRKDVKVRVNFGSHPFVYAKGSKIRQAADLASDSMEEVRQLLLELPFAGVENDSDEEARVMAPIKEVGETKLKKIPEPLSLSSDTDIREYDPSASLTYMLSSSCDVMTDTGPLSHMEEDDSQKQILDSKNASPTELLVKAWEENVFPVISRRFRNEADRRSGLEQIRGALQAGMMDIAVATLEDLYEDTGGIPNTLTLPRLEDVKEDANKLSVSNIRQGMAVVVSSKLNDTSMAGFAVPEMKRTYGLTGIVLTIDK</sequence>
<feature type="non-terminal residue" evidence="3">
    <location>
        <position position="2712"/>
    </location>
</feature>